<feature type="transmembrane region" description="Helical" evidence="7">
    <location>
        <begin position="481"/>
        <end position="502"/>
    </location>
</feature>
<feature type="transmembrane region" description="Helical" evidence="7">
    <location>
        <begin position="457"/>
        <end position="475"/>
    </location>
</feature>
<evidence type="ECO:0000256" key="2">
    <source>
        <dbReference type="ARBA" id="ARBA00022448"/>
    </source>
</evidence>
<keyword evidence="10" id="KW-1185">Reference proteome</keyword>
<protein>
    <submittedName>
        <fullName evidence="9">General substrate transporter</fullName>
    </submittedName>
</protein>
<dbReference type="OrthoDB" id="440553at2759"/>
<evidence type="ECO:0000313" key="10">
    <source>
        <dbReference type="Proteomes" id="UP000562929"/>
    </source>
</evidence>
<keyword evidence="2" id="KW-0813">Transport</keyword>
<feature type="compositionally biased region" description="Basic and acidic residues" evidence="6">
    <location>
        <begin position="7"/>
        <end position="17"/>
    </location>
</feature>
<reference evidence="9 10" key="1">
    <citation type="journal article" date="2020" name="G3 (Bethesda)">
        <title>Genetic Underpinnings of Host Manipulation by Ophiocordyceps as Revealed by Comparative Transcriptomics.</title>
        <authorList>
            <person name="Will I."/>
            <person name="Das B."/>
            <person name="Trinh T."/>
            <person name="Brachmann A."/>
            <person name="Ohm R.A."/>
            <person name="de Bekker C."/>
        </authorList>
    </citation>
    <scope>NUCLEOTIDE SEQUENCE [LARGE SCALE GENOMIC DNA]</scope>
    <source>
        <strain evidence="9 10">EC05</strain>
    </source>
</reference>
<feature type="transmembrane region" description="Helical" evidence="7">
    <location>
        <begin position="416"/>
        <end position="436"/>
    </location>
</feature>
<feature type="transmembrane region" description="Helical" evidence="7">
    <location>
        <begin position="209"/>
        <end position="228"/>
    </location>
</feature>
<feature type="transmembrane region" description="Helical" evidence="7">
    <location>
        <begin position="178"/>
        <end position="203"/>
    </location>
</feature>
<dbReference type="PRINTS" id="PR01036">
    <property type="entry name" value="TCRTETB"/>
</dbReference>
<dbReference type="EMBL" id="JAACLJ010000001">
    <property type="protein sequence ID" value="KAF4595054.1"/>
    <property type="molecule type" value="Genomic_DNA"/>
</dbReference>
<feature type="transmembrane region" description="Helical" evidence="7">
    <location>
        <begin position="92"/>
        <end position="112"/>
    </location>
</feature>
<evidence type="ECO:0000256" key="3">
    <source>
        <dbReference type="ARBA" id="ARBA00022692"/>
    </source>
</evidence>
<evidence type="ECO:0000259" key="8">
    <source>
        <dbReference type="PROSITE" id="PS50850"/>
    </source>
</evidence>
<keyword evidence="4 7" id="KW-1133">Transmembrane helix</keyword>
<dbReference type="PANTHER" id="PTHR23502:SF51">
    <property type="entry name" value="QUINIDINE RESISTANCE PROTEIN 1-RELATED"/>
    <property type="match status" value="1"/>
</dbReference>
<feature type="transmembrane region" description="Helical" evidence="7">
    <location>
        <begin position="119"/>
        <end position="138"/>
    </location>
</feature>
<dbReference type="GO" id="GO:0005886">
    <property type="term" value="C:plasma membrane"/>
    <property type="evidence" value="ECO:0007669"/>
    <property type="project" value="TreeGrafter"/>
</dbReference>
<evidence type="ECO:0000256" key="4">
    <source>
        <dbReference type="ARBA" id="ARBA00022989"/>
    </source>
</evidence>
<evidence type="ECO:0000256" key="6">
    <source>
        <dbReference type="SAM" id="MobiDB-lite"/>
    </source>
</evidence>
<dbReference type="GO" id="GO:0022857">
    <property type="term" value="F:transmembrane transporter activity"/>
    <property type="evidence" value="ECO:0007669"/>
    <property type="project" value="InterPro"/>
</dbReference>
<gene>
    <name evidence="9" type="ORF">GQ602_000667</name>
</gene>
<dbReference type="InterPro" id="IPR036259">
    <property type="entry name" value="MFS_trans_sf"/>
</dbReference>
<name>A0A8H4QCL0_9HYPO</name>
<feature type="transmembrane region" description="Helical" evidence="7">
    <location>
        <begin position="335"/>
        <end position="356"/>
    </location>
</feature>
<feature type="transmembrane region" description="Helical" evidence="7">
    <location>
        <begin position="391"/>
        <end position="410"/>
    </location>
</feature>
<feature type="transmembrane region" description="Helical" evidence="7">
    <location>
        <begin position="150"/>
        <end position="171"/>
    </location>
</feature>
<comment type="caution">
    <text evidence="9">The sequence shown here is derived from an EMBL/GenBank/DDBJ whole genome shotgun (WGS) entry which is preliminary data.</text>
</comment>
<dbReference type="AlphaFoldDB" id="A0A8H4QCL0"/>
<evidence type="ECO:0000313" key="9">
    <source>
        <dbReference type="EMBL" id="KAF4595054.1"/>
    </source>
</evidence>
<keyword evidence="3 7" id="KW-0812">Transmembrane</keyword>
<accession>A0A8H4QCL0</accession>
<feature type="region of interest" description="Disordered" evidence="6">
    <location>
        <begin position="1"/>
        <end position="39"/>
    </location>
</feature>
<feature type="domain" description="Major facilitator superfamily (MFS) profile" evidence="8">
    <location>
        <begin position="54"/>
        <end position="506"/>
    </location>
</feature>
<dbReference type="Proteomes" id="UP000562929">
    <property type="component" value="Unassembled WGS sequence"/>
</dbReference>
<dbReference type="PANTHER" id="PTHR23502">
    <property type="entry name" value="MAJOR FACILITATOR SUPERFAMILY"/>
    <property type="match status" value="1"/>
</dbReference>
<dbReference type="Gene3D" id="1.20.1720.10">
    <property type="entry name" value="Multidrug resistance protein D"/>
    <property type="match status" value="1"/>
</dbReference>
<dbReference type="Pfam" id="PF07690">
    <property type="entry name" value="MFS_1"/>
    <property type="match status" value="1"/>
</dbReference>
<evidence type="ECO:0000256" key="7">
    <source>
        <dbReference type="SAM" id="Phobius"/>
    </source>
</evidence>
<dbReference type="FunFam" id="1.20.1720.10:FF:000009">
    <property type="entry name" value="MFS multidrug transporter"/>
    <property type="match status" value="1"/>
</dbReference>
<organism evidence="9 10">
    <name type="scientific">Ophiocordyceps camponoti-floridani</name>
    <dbReference type="NCBI Taxonomy" id="2030778"/>
    <lineage>
        <taxon>Eukaryota</taxon>
        <taxon>Fungi</taxon>
        <taxon>Dikarya</taxon>
        <taxon>Ascomycota</taxon>
        <taxon>Pezizomycotina</taxon>
        <taxon>Sordariomycetes</taxon>
        <taxon>Hypocreomycetidae</taxon>
        <taxon>Hypocreales</taxon>
        <taxon>Ophiocordycipitaceae</taxon>
        <taxon>Ophiocordyceps</taxon>
    </lineage>
</organism>
<keyword evidence="5 7" id="KW-0472">Membrane</keyword>
<proteinExistence type="predicted"/>
<feature type="transmembrane region" description="Helical" evidence="7">
    <location>
        <begin position="300"/>
        <end position="323"/>
    </location>
</feature>
<sequence length="522" mass="55235">MSTSMAELREKNDKEGRLSSIIPSDGGEAEGQPLAPTQTGPPYSVFTTWQKRAIALGAALAAFFSPLTAMVFLPALTAIAGDLGVTISEVNLTITTYMVFQGITPMFIGSLADSGGRRPAYVVCFVIYIAANVGLALAPNYGALLALRCLQSAGSSSTVALCTAVVADVVTSAERGQYVGFTLVPAVLAPALGPVIGGLLSQFLGWRSIFWFLAISSGATVILIILFFPETCRHIVGDGSLQPPAMYRSVWQALRSRRKATSTNAKRESSLPEMGKSQFRFRVPNILGSLFMLFEKETAVLLWASSLVFAGFYSVASAIPVLFTERYGFDEIKVGLMYLPVAVGSIGAACIVGPLINWNFRRHCAKLGVPCDGKRQQDLSQFPIERARLEVGFPLLAVAGASIIGWGWAIQAQAHVAVPCVISVGLGIGIIGFNNTSNVLLVDMYPGRAGTATAANNLTRCLVGAGASAAIVPMIDAMGVGWAFTLAGGLLLLCLPAIVLIVSYGQKWRSEQAVKTQGRQGL</sequence>
<dbReference type="PROSITE" id="PS50850">
    <property type="entry name" value="MFS"/>
    <property type="match status" value="1"/>
</dbReference>
<evidence type="ECO:0000256" key="5">
    <source>
        <dbReference type="ARBA" id="ARBA00023136"/>
    </source>
</evidence>
<evidence type="ECO:0000256" key="1">
    <source>
        <dbReference type="ARBA" id="ARBA00004141"/>
    </source>
</evidence>
<dbReference type="Gene3D" id="1.20.1250.20">
    <property type="entry name" value="MFS general substrate transporter like domains"/>
    <property type="match status" value="1"/>
</dbReference>
<dbReference type="InterPro" id="IPR020846">
    <property type="entry name" value="MFS_dom"/>
</dbReference>
<feature type="transmembrane region" description="Helical" evidence="7">
    <location>
        <begin position="53"/>
        <end position="80"/>
    </location>
</feature>
<dbReference type="SUPFAM" id="SSF103473">
    <property type="entry name" value="MFS general substrate transporter"/>
    <property type="match status" value="1"/>
</dbReference>
<comment type="subcellular location">
    <subcellularLocation>
        <location evidence="1">Membrane</location>
        <topology evidence="1">Multi-pass membrane protein</topology>
    </subcellularLocation>
</comment>
<dbReference type="InterPro" id="IPR011701">
    <property type="entry name" value="MFS"/>
</dbReference>